<reference evidence="2" key="1">
    <citation type="submission" date="2022-07" db="EMBL/GenBank/DDBJ databases">
        <title>Phylogenomic reconstructions and comparative analyses of Kickxellomycotina fungi.</title>
        <authorList>
            <person name="Reynolds N.K."/>
            <person name="Stajich J.E."/>
            <person name="Barry K."/>
            <person name="Grigoriev I.V."/>
            <person name="Crous P."/>
            <person name="Smith M.E."/>
        </authorList>
    </citation>
    <scope>NUCLEOTIDE SEQUENCE</scope>
    <source>
        <strain evidence="2">NBRC 100468</strain>
    </source>
</reference>
<accession>A0A9W7ZZ60</accession>
<feature type="compositionally biased region" description="Low complexity" evidence="1">
    <location>
        <begin position="59"/>
        <end position="69"/>
    </location>
</feature>
<feature type="compositionally biased region" description="Polar residues" evidence="1">
    <location>
        <begin position="85"/>
        <end position="97"/>
    </location>
</feature>
<sequence>MVEQGIQPISAAFVTPIPPDAPFALEKEVAALSAEVSVLRDNTGENIQHYTRGNLRVAAASSSGFQSSSGHEEKEDEGNEHNNHQHSPATNSSNNDGSGEADIHQGQRGDAQAESHRGGYETESSTVSSPSAQNSQSHQSQQQQQSSRNSNPQFSYYNTTIGGGDYIPTSHNSRLQGGPSPINSTAPTELSHPTPLPTTFSKTSRLWNDPAKDEDWPVMQSLSQDAISNIVGEVFEEVHLENPNHLAYKVFFEYLCPNINLISWFEVSGSVF</sequence>
<comment type="caution">
    <text evidence="2">The sequence shown here is derived from an EMBL/GenBank/DDBJ whole genome shotgun (WGS) entry which is preliminary data.</text>
</comment>
<evidence type="ECO:0000256" key="1">
    <source>
        <dbReference type="SAM" id="MobiDB-lite"/>
    </source>
</evidence>
<dbReference type="EMBL" id="JANBPU010000233">
    <property type="protein sequence ID" value="KAJ1913865.1"/>
    <property type="molecule type" value="Genomic_DNA"/>
</dbReference>
<feature type="compositionally biased region" description="Low complexity" evidence="1">
    <location>
        <begin position="124"/>
        <end position="155"/>
    </location>
</feature>
<dbReference type="AlphaFoldDB" id="A0A9W7ZZ60"/>
<dbReference type="Proteomes" id="UP001150538">
    <property type="component" value="Unassembled WGS sequence"/>
</dbReference>
<name>A0A9W7ZZ60_9FUNG</name>
<dbReference type="OrthoDB" id="2122982at2759"/>
<keyword evidence="3" id="KW-1185">Reference proteome</keyword>
<evidence type="ECO:0000313" key="3">
    <source>
        <dbReference type="Proteomes" id="UP001150538"/>
    </source>
</evidence>
<organism evidence="2 3">
    <name type="scientific">Mycoemilia scoparia</name>
    <dbReference type="NCBI Taxonomy" id="417184"/>
    <lineage>
        <taxon>Eukaryota</taxon>
        <taxon>Fungi</taxon>
        <taxon>Fungi incertae sedis</taxon>
        <taxon>Zoopagomycota</taxon>
        <taxon>Kickxellomycotina</taxon>
        <taxon>Kickxellomycetes</taxon>
        <taxon>Kickxellales</taxon>
        <taxon>Kickxellaceae</taxon>
        <taxon>Mycoemilia</taxon>
    </lineage>
</organism>
<protein>
    <submittedName>
        <fullName evidence="2">Uncharacterized protein</fullName>
    </submittedName>
</protein>
<feature type="compositionally biased region" description="Polar residues" evidence="1">
    <location>
        <begin position="169"/>
        <end position="188"/>
    </location>
</feature>
<gene>
    <name evidence="2" type="ORF">H4219_005023</name>
</gene>
<feature type="compositionally biased region" description="Basic and acidic residues" evidence="1">
    <location>
        <begin position="101"/>
        <end position="120"/>
    </location>
</feature>
<evidence type="ECO:0000313" key="2">
    <source>
        <dbReference type="EMBL" id="KAJ1913865.1"/>
    </source>
</evidence>
<feature type="region of interest" description="Disordered" evidence="1">
    <location>
        <begin position="59"/>
        <end position="202"/>
    </location>
</feature>
<proteinExistence type="predicted"/>